<dbReference type="Gene3D" id="1.10.287.950">
    <property type="entry name" value="Methyl-accepting chemotaxis protein"/>
    <property type="match status" value="1"/>
</dbReference>
<dbReference type="FunFam" id="1.10.287.950:FF:000001">
    <property type="entry name" value="Methyl-accepting chemotaxis sensory transducer"/>
    <property type="match status" value="1"/>
</dbReference>
<evidence type="ECO:0000256" key="4">
    <source>
        <dbReference type="PROSITE-ProRule" id="PRU00284"/>
    </source>
</evidence>
<reference evidence="10" key="1">
    <citation type="submission" date="2021-01" db="EMBL/GenBank/DDBJ databases">
        <title>Genome sequence of strain Noviherbaspirillum sp. DKR-6.</title>
        <authorList>
            <person name="Chaudhary D.K."/>
        </authorList>
    </citation>
    <scope>NUCLEOTIDE SEQUENCE</scope>
    <source>
        <strain evidence="10">DKR-6</strain>
    </source>
</reference>
<dbReference type="InterPro" id="IPR004089">
    <property type="entry name" value="MCPsignal_dom"/>
</dbReference>
<name>A0A934W3X2_9BURK</name>
<dbReference type="InterPro" id="IPR003660">
    <property type="entry name" value="HAMP_dom"/>
</dbReference>
<dbReference type="RefSeq" id="WP_200596572.1">
    <property type="nucleotide sequence ID" value="NZ_JAEPBG010000015.1"/>
</dbReference>
<dbReference type="Gene3D" id="6.10.340.10">
    <property type="match status" value="1"/>
</dbReference>
<keyword evidence="7" id="KW-0812">Transmembrane</keyword>
<comment type="similarity">
    <text evidence="3">Belongs to the methyl-accepting chemotaxis (MCP) protein family.</text>
</comment>
<evidence type="ECO:0000256" key="2">
    <source>
        <dbReference type="ARBA" id="ARBA00022481"/>
    </source>
</evidence>
<keyword evidence="4" id="KW-0807">Transducer</keyword>
<dbReference type="AlphaFoldDB" id="A0A934W3X2"/>
<dbReference type="CDD" id="cd06225">
    <property type="entry name" value="HAMP"/>
    <property type="match status" value="1"/>
</dbReference>
<feature type="transmembrane region" description="Helical" evidence="7">
    <location>
        <begin position="193"/>
        <end position="211"/>
    </location>
</feature>
<evidence type="ECO:0000259" key="8">
    <source>
        <dbReference type="PROSITE" id="PS50111"/>
    </source>
</evidence>
<keyword evidence="7" id="KW-0472">Membrane</keyword>
<evidence type="ECO:0000256" key="5">
    <source>
        <dbReference type="SAM" id="Coils"/>
    </source>
</evidence>
<feature type="compositionally biased region" description="Low complexity" evidence="6">
    <location>
        <begin position="542"/>
        <end position="555"/>
    </location>
</feature>
<dbReference type="Pfam" id="PF00015">
    <property type="entry name" value="MCPsignal"/>
    <property type="match status" value="1"/>
</dbReference>
<dbReference type="InterPro" id="IPR024478">
    <property type="entry name" value="HlyB_4HB_MCP"/>
</dbReference>
<dbReference type="Pfam" id="PF00672">
    <property type="entry name" value="HAMP"/>
    <property type="match status" value="1"/>
</dbReference>
<dbReference type="PROSITE" id="PS50111">
    <property type="entry name" value="CHEMOTAXIS_TRANSDUC_2"/>
    <property type="match status" value="1"/>
</dbReference>
<protein>
    <submittedName>
        <fullName evidence="10">MCP four helix bundle domain-containing protein</fullName>
    </submittedName>
</protein>
<accession>A0A934W3X2</accession>
<feature type="region of interest" description="Disordered" evidence="6">
    <location>
        <begin position="541"/>
        <end position="572"/>
    </location>
</feature>
<dbReference type="PROSITE" id="PS50885">
    <property type="entry name" value="HAMP"/>
    <property type="match status" value="1"/>
</dbReference>
<evidence type="ECO:0000256" key="3">
    <source>
        <dbReference type="ARBA" id="ARBA00029447"/>
    </source>
</evidence>
<evidence type="ECO:0000313" key="11">
    <source>
        <dbReference type="Proteomes" id="UP000622890"/>
    </source>
</evidence>
<dbReference type="InterPro" id="IPR047347">
    <property type="entry name" value="YvaQ-like_sensor"/>
</dbReference>
<dbReference type="CDD" id="cd19411">
    <property type="entry name" value="MCP2201-like_sensor"/>
    <property type="match status" value="1"/>
</dbReference>
<dbReference type="EMBL" id="JAEPBG010000015">
    <property type="protein sequence ID" value="MBK4737891.1"/>
    <property type="molecule type" value="Genomic_DNA"/>
</dbReference>
<dbReference type="GO" id="GO:0005886">
    <property type="term" value="C:plasma membrane"/>
    <property type="evidence" value="ECO:0007669"/>
    <property type="project" value="TreeGrafter"/>
</dbReference>
<organism evidence="10 11">
    <name type="scientific">Noviherbaspirillum pedocola</name>
    <dbReference type="NCBI Taxonomy" id="2801341"/>
    <lineage>
        <taxon>Bacteria</taxon>
        <taxon>Pseudomonadati</taxon>
        <taxon>Pseudomonadota</taxon>
        <taxon>Betaproteobacteria</taxon>
        <taxon>Burkholderiales</taxon>
        <taxon>Oxalobacteraceae</taxon>
        <taxon>Noviherbaspirillum</taxon>
    </lineage>
</organism>
<dbReference type="PRINTS" id="PR00260">
    <property type="entry name" value="CHEMTRNSDUCR"/>
</dbReference>
<dbReference type="SMART" id="SM00304">
    <property type="entry name" value="HAMP"/>
    <property type="match status" value="1"/>
</dbReference>
<keyword evidence="2" id="KW-0488">Methylation</keyword>
<sequence length="572" mass="60362">MQLLSNMRIGSRLALGFAIVLGLSIVITIIGIVNLNTVSDAAEKMLDEPIKKERLASDWSSNISVAVARTSAIAKSTDTSLAPFFAKAAEETTKSSAEILKKLEPMLNSAKEKELYAKAIEVRKTYLSSRDQAIKLKEAGKLDEANAVLDKTYLPAAQAYQDTLREFVSMQRSQFDELAGDIAKLRQQSRNRVMLLALLCVALGIVCAAWLTRSITRPLNAAVKGAQRVADGDLTGLIDVTTGDEIGQLQQALKNMNGNLLKIVSDIRVGTEAIGTASAEIASGNQDLSSRTEQQAGSLEETASSMEELTSTVKQNADNARQANQLAESASEVAERGGAVVSQVVGTMSEIEAASRKISDIIGTIDGIAFQTNILALNAAVEAARAGEQGRGFAVVASEVRSLAQRSAAAAKEIKDLIGDSVAKVDAGTHLAGEAGQTMEEVVASIRRVTDIVAEISAASNEQSAGIEQVNQAIAQMDQVTQQNAALVEQAAAASESMSDQSQQLSRAVSQFKLSNEPVLARVERTASAPVTRKAVPIVTGRKASSKAVAAPAPRLRSAVTPAASGGDWEEF</sequence>
<evidence type="ECO:0000256" key="1">
    <source>
        <dbReference type="ARBA" id="ARBA00004370"/>
    </source>
</evidence>
<comment type="subcellular location">
    <subcellularLocation>
        <location evidence="1">Membrane</location>
    </subcellularLocation>
</comment>
<dbReference type="GO" id="GO:0004888">
    <property type="term" value="F:transmembrane signaling receptor activity"/>
    <property type="evidence" value="ECO:0007669"/>
    <property type="project" value="InterPro"/>
</dbReference>
<dbReference type="InterPro" id="IPR004090">
    <property type="entry name" value="Chemotax_Me-accpt_rcpt"/>
</dbReference>
<feature type="domain" description="Methyl-accepting transducer" evidence="8">
    <location>
        <begin position="270"/>
        <end position="499"/>
    </location>
</feature>
<dbReference type="Pfam" id="PF12729">
    <property type="entry name" value="4HB_MCP_1"/>
    <property type="match status" value="1"/>
</dbReference>
<feature type="transmembrane region" description="Helical" evidence="7">
    <location>
        <begin position="13"/>
        <end position="35"/>
    </location>
</feature>
<evidence type="ECO:0000256" key="7">
    <source>
        <dbReference type="SAM" id="Phobius"/>
    </source>
</evidence>
<evidence type="ECO:0000259" key="9">
    <source>
        <dbReference type="PROSITE" id="PS50885"/>
    </source>
</evidence>
<keyword evidence="7" id="KW-1133">Transmembrane helix</keyword>
<dbReference type="GO" id="GO:0006935">
    <property type="term" value="P:chemotaxis"/>
    <property type="evidence" value="ECO:0007669"/>
    <property type="project" value="InterPro"/>
</dbReference>
<dbReference type="SUPFAM" id="SSF58104">
    <property type="entry name" value="Methyl-accepting chemotaxis protein (MCP) signaling domain"/>
    <property type="match status" value="1"/>
</dbReference>
<proteinExistence type="inferred from homology"/>
<feature type="coiled-coil region" evidence="5">
    <location>
        <begin position="470"/>
        <end position="497"/>
    </location>
</feature>
<dbReference type="InterPro" id="IPR051310">
    <property type="entry name" value="MCP_chemotaxis"/>
</dbReference>
<feature type="domain" description="HAMP" evidence="9">
    <location>
        <begin position="213"/>
        <end position="265"/>
    </location>
</feature>
<keyword evidence="5" id="KW-0175">Coiled coil</keyword>
<dbReference type="PANTHER" id="PTHR43531">
    <property type="entry name" value="PROTEIN ICFG"/>
    <property type="match status" value="1"/>
</dbReference>
<dbReference type="SMART" id="SM00283">
    <property type="entry name" value="MA"/>
    <property type="match status" value="1"/>
</dbReference>
<dbReference type="CDD" id="cd11386">
    <property type="entry name" value="MCP_signal"/>
    <property type="match status" value="1"/>
</dbReference>
<dbReference type="Proteomes" id="UP000622890">
    <property type="component" value="Unassembled WGS sequence"/>
</dbReference>
<comment type="caution">
    <text evidence="10">The sequence shown here is derived from an EMBL/GenBank/DDBJ whole genome shotgun (WGS) entry which is preliminary data.</text>
</comment>
<evidence type="ECO:0000256" key="6">
    <source>
        <dbReference type="SAM" id="MobiDB-lite"/>
    </source>
</evidence>
<gene>
    <name evidence="10" type="ORF">JJB74_24990</name>
</gene>
<dbReference type="GO" id="GO:0007165">
    <property type="term" value="P:signal transduction"/>
    <property type="evidence" value="ECO:0007669"/>
    <property type="project" value="UniProtKB-KW"/>
</dbReference>
<dbReference type="PANTHER" id="PTHR43531:SF14">
    <property type="entry name" value="METHYL-ACCEPTING CHEMOTAXIS PROTEIN I-RELATED"/>
    <property type="match status" value="1"/>
</dbReference>
<evidence type="ECO:0000313" key="10">
    <source>
        <dbReference type="EMBL" id="MBK4737891.1"/>
    </source>
</evidence>
<keyword evidence="11" id="KW-1185">Reference proteome</keyword>